<evidence type="ECO:0000313" key="3">
    <source>
        <dbReference type="Proteomes" id="UP000016922"/>
    </source>
</evidence>
<dbReference type="KEGG" id="glz:GLAREA_06412"/>
<evidence type="ECO:0000313" key="2">
    <source>
        <dbReference type="EMBL" id="EPE33399.1"/>
    </source>
</evidence>
<protein>
    <recommendedName>
        <fullName evidence="1">Heterokaryon incompatibility domain-containing protein</fullName>
    </recommendedName>
</protein>
<dbReference type="OMA" id="QYCAGLW"/>
<organism evidence="2 3">
    <name type="scientific">Glarea lozoyensis (strain ATCC 20868 / MF5171)</name>
    <dbReference type="NCBI Taxonomy" id="1116229"/>
    <lineage>
        <taxon>Eukaryota</taxon>
        <taxon>Fungi</taxon>
        <taxon>Dikarya</taxon>
        <taxon>Ascomycota</taxon>
        <taxon>Pezizomycotina</taxon>
        <taxon>Leotiomycetes</taxon>
        <taxon>Helotiales</taxon>
        <taxon>Helotiaceae</taxon>
        <taxon>Glarea</taxon>
    </lineage>
</organism>
<dbReference type="PANTHER" id="PTHR33112">
    <property type="entry name" value="DOMAIN PROTEIN, PUTATIVE-RELATED"/>
    <property type="match status" value="1"/>
</dbReference>
<feature type="domain" description="Heterokaryon incompatibility" evidence="1">
    <location>
        <begin position="215"/>
        <end position="362"/>
    </location>
</feature>
<proteinExistence type="predicted"/>
<dbReference type="RefSeq" id="XP_008080016.1">
    <property type="nucleotide sequence ID" value="XM_008081825.1"/>
</dbReference>
<dbReference type="HOGENOM" id="CLU_002639_2_12_1"/>
<dbReference type="GeneID" id="19465465"/>
<sequence length="731" mass="83013">MPICKSCEAFDIRSLLFESARQDTQYTGLTDRLYTDTNDYKPPIPFFHQLHDSIVTLKHSAEQGCGLCNLFWVTWIKTLDKPDFTEEWLHKTFQGEVYLGCSGWIASRQGTPYVILTQKTLNGTARTLATFEPFADRDELPCDGFDLLGRSIYEDPASKRCLAVAAKWLDTCLKEHTKCSMQADIEKPMPTRIIHVGDEDTPPKLITTGGRVGTWIALSYCWGGDSVFIHNDSTIADLKAGIPLEKYPRTLGDAILITRALGVKYIWIDALCIKQDSREDWVAEASKMREVYSGAIVTISAANSPSTQSGIFSTRQLGMSKVGVEWKSEGKPAKVYLRSGSELWDHSLQTSALQKRGWTLQEGLLAPRTLSFGQQQMMWECSEHQADEGGRITQPTQEYRSKSFIQQMLRAAYQEVSKKKPTALERLHIRAPRTEEWWKSLNIESPYDKWWEIVEQYMTRSLTKDFDILPALSGLARAFQPILKDEYLAGHWKKDLIPSLMWIRNPRHLTDWSSRFDPTIPSEYLAPSWSWASILGGPSAMSVTWKIRDALVNSTLSVAAVIDVQVVTKGDDPFGQTISGHLKMRGRLFPIKLMPPVWSLNDQFPEEPANLPKLTSFERIVYNSVRAVDVTVYEWYQSHKPHPEQSYGAFEIIRWKKSPGSGLPGSDFLLLESTGNKQDEYRRIGNVSVRKHQLPKEDEVGPDSYAFMVLENQAFEEIEKSKVKKTTVTIV</sequence>
<dbReference type="eggNOG" id="ENOG502QWMA">
    <property type="taxonomic scope" value="Eukaryota"/>
</dbReference>
<dbReference type="AlphaFoldDB" id="S3D8D6"/>
<dbReference type="OrthoDB" id="5347061at2759"/>
<dbReference type="PANTHER" id="PTHR33112:SF8">
    <property type="entry name" value="HETEROKARYON INCOMPATIBILITY DOMAIN-CONTAINING PROTEIN"/>
    <property type="match status" value="1"/>
</dbReference>
<dbReference type="EMBL" id="KE145358">
    <property type="protein sequence ID" value="EPE33399.1"/>
    <property type="molecule type" value="Genomic_DNA"/>
</dbReference>
<dbReference type="InterPro" id="IPR010730">
    <property type="entry name" value="HET"/>
</dbReference>
<keyword evidence="3" id="KW-1185">Reference proteome</keyword>
<dbReference type="Pfam" id="PF06985">
    <property type="entry name" value="HET"/>
    <property type="match status" value="1"/>
</dbReference>
<dbReference type="Proteomes" id="UP000016922">
    <property type="component" value="Unassembled WGS sequence"/>
</dbReference>
<evidence type="ECO:0000259" key="1">
    <source>
        <dbReference type="Pfam" id="PF06985"/>
    </source>
</evidence>
<name>S3D8D6_GLAL2</name>
<accession>S3D8D6</accession>
<reference evidence="2 3" key="1">
    <citation type="journal article" date="2013" name="BMC Genomics">
        <title>Genomics-driven discovery of the pneumocandin biosynthetic gene cluster in the fungus Glarea lozoyensis.</title>
        <authorList>
            <person name="Chen L."/>
            <person name="Yue Q."/>
            <person name="Zhang X."/>
            <person name="Xiang M."/>
            <person name="Wang C."/>
            <person name="Li S."/>
            <person name="Che Y."/>
            <person name="Ortiz-Lopez F.J."/>
            <person name="Bills G.F."/>
            <person name="Liu X."/>
            <person name="An Z."/>
        </authorList>
    </citation>
    <scope>NUCLEOTIDE SEQUENCE [LARGE SCALE GENOMIC DNA]</scope>
    <source>
        <strain evidence="3">ATCC 20868 / MF5171</strain>
    </source>
</reference>
<gene>
    <name evidence="2" type="ORF">GLAREA_06412</name>
</gene>